<feature type="repeat" description="TPR" evidence="4">
    <location>
        <begin position="240"/>
        <end position="273"/>
    </location>
</feature>
<keyword evidence="4" id="KW-0802">TPR repeat</keyword>
<dbReference type="SUPFAM" id="SSF46689">
    <property type="entry name" value="Homeodomain-like"/>
    <property type="match status" value="1"/>
</dbReference>
<protein>
    <submittedName>
        <fullName evidence="7">Helix-turn-helix transcriptional regulator</fullName>
    </submittedName>
</protein>
<keyword evidence="8" id="KW-1185">Reference proteome</keyword>
<keyword evidence="3" id="KW-0804">Transcription</keyword>
<keyword evidence="5" id="KW-0472">Membrane</keyword>
<dbReference type="InterPro" id="IPR011990">
    <property type="entry name" value="TPR-like_helical_dom_sf"/>
</dbReference>
<evidence type="ECO:0000313" key="8">
    <source>
        <dbReference type="Proteomes" id="UP000318833"/>
    </source>
</evidence>
<feature type="domain" description="HTH araC/xylS-type" evidence="6">
    <location>
        <begin position="455"/>
        <end position="563"/>
    </location>
</feature>
<reference evidence="7 8" key="1">
    <citation type="submission" date="2019-07" db="EMBL/GenBank/DDBJ databases">
        <title>The draft genome sequence of Aquimarina algiphila M91.</title>
        <authorList>
            <person name="Meng X."/>
        </authorList>
    </citation>
    <scope>NUCLEOTIDE SEQUENCE [LARGE SCALE GENOMIC DNA]</scope>
    <source>
        <strain evidence="7 8">M91</strain>
    </source>
</reference>
<evidence type="ECO:0000313" key="7">
    <source>
        <dbReference type="EMBL" id="TSE11012.1"/>
    </source>
</evidence>
<dbReference type="GO" id="GO:0043565">
    <property type="term" value="F:sequence-specific DNA binding"/>
    <property type="evidence" value="ECO:0007669"/>
    <property type="project" value="InterPro"/>
</dbReference>
<accession>A0A554VR08</accession>
<dbReference type="InterPro" id="IPR019734">
    <property type="entry name" value="TPR_rpt"/>
</dbReference>
<dbReference type="SMART" id="SM00342">
    <property type="entry name" value="HTH_ARAC"/>
    <property type="match status" value="1"/>
</dbReference>
<evidence type="ECO:0000256" key="4">
    <source>
        <dbReference type="PROSITE-ProRule" id="PRU00339"/>
    </source>
</evidence>
<evidence type="ECO:0000256" key="5">
    <source>
        <dbReference type="SAM" id="Phobius"/>
    </source>
</evidence>
<dbReference type="Proteomes" id="UP000318833">
    <property type="component" value="Unassembled WGS sequence"/>
</dbReference>
<proteinExistence type="predicted"/>
<dbReference type="Gene3D" id="1.10.10.60">
    <property type="entry name" value="Homeodomain-like"/>
    <property type="match status" value="2"/>
</dbReference>
<evidence type="ECO:0000256" key="3">
    <source>
        <dbReference type="ARBA" id="ARBA00023163"/>
    </source>
</evidence>
<dbReference type="AlphaFoldDB" id="A0A554VR08"/>
<dbReference type="Pfam" id="PF12833">
    <property type="entry name" value="HTH_18"/>
    <property type="match status" value="1"/>
</dbReference>
<evidence type="ECO:0000256" key="2">
    <source>
        <dbReference type="ARBA" id="ARBA00023125"/>
    </source>
</evidence>
<organism evidence="7 8">
    <name type="scientific">Aquimarina algiphila</name>
    <dbReference type="NCBI Taxonomy" id="2047982"/>
    <lineage>
        <taxon>Bacteria</taxon>
        <taxon>Pseudomonadati</taxon>
        <taxon>Bacteroidota</taxon>
        <taxon>Flavobacteriia</taxon>
        <taxon>Flavobacteriales</taxon>
        <taxon>Flavobacteriaceae</taxon>
        <taxon>Aquimarina</taxon>
    </lineage>
</organism>
<dbReference type="PROSITE" id="PS01124">
    <property type="entry name" value="HTH_ARAC_FAMILY_2"/>
    <property type="match status" value="1"/>
</dbReference>
<dbReference type="GO" id="GO:0003700">
    <property type="term" value="F:DNA-binding transcription factor activity"/>
    <property type="evidence" value="ECO:0007669"/>
    <property type="project" value="InterPro"/>
</dbReference>
<evidence type="ECO:0000256" key="1">
    <source>
        <dbReference type="ARBA" id="ARBA00023015"/>
    </source>
</evidence>
<dbReference type="EMBL" id="VLNR01000003">
    <property type="protein sequence ID" value="TSE11012.1"/>
    <property type="molecule type" value="Genomic_DNA"/>
</dbReference>
<gene>
    <name evidence="7" type="ORF">FOF46_01950</name>
</gene>
<sequence>MRVISLFVIIGCFISTLYSMQEQKEIYNSSSDSLKEKTLQELNTLFWNSKNQDSIIKHELANFYIVKAKKNKDREKIADGYQMFLSIYEKQPEISLRYIDSIINVTKDLENNHYPSTGYMMKGNLLSGVERYDESLEAYLIAKKYAEINDNSWQLMGLKHNIALLKTILGKEEEALLVFKENYNHFKKQDEVEKPSQIYIATLYGLSKSYNRLKKYDSAYFYLQKGIKSSLSSNRKFYYSDLLFAFGINSYYRNEYNPAIDSLQKALNLFEDDINKSQVRISYLYLGKIYLKIKEEPRALSYLQKVDAVTNDSNYRLEIRDAFTLLIDHYKKSNDQNNQLKVMEKLVRYDSISAIKQSRLNNSIVKKYDTPQLIKDKDQLIREIVNNNKRSTYRLIVLSAFVMVGISFLFRYFYKKRKSAYKTLLNKELKRVEVLEKKNSKSVKTSLDLSVELKQEILKKLSDFESDLGYLKNDLTLAKVSKSLKTNSTYLSNVINMEKQKNFATYINDLRIAYCILKIEENKMFRQYSIKSMAKEVGFNNIQSFAKAFSKNKGCNPAEYVKRYRD</sequence>
<dbReference type="InterPro" id="IPR018060">
    <property type="entry name" value="HTH_AraC"/>
</dbReference>
<dbReference type="SUPFAM" id="SSF48452">
    <property type="entry name" value="TPR-like"/>
    <property type="match status" value="2"/>
</dbReference>
<comment type="caution">
    <text evidence="7">The sequence shown here is derived from an EMBL/GenBank/DDBJ whole genome shotgun (WGS) entry which is preliminary data.</text>
</comment>
<evidence type="ECO:0000259" key="6">
    <source>
        <dbReference type="PROSITE" id="PS01124"/>
    </source>
</evidence>
<keyword evidence="5" id="KW-1133">Transmembrane helix</keyword>
<keyword evidence="5" id="KW-0812">Transmembrane</keyword>
<keyword evidence="2" id="KW-0238">DNA-binding</keyword>
<name>A0A554VR08_9FLAO</name>
<dbReference type="InterPro" id="IPR009057">
    <property type="entry name" value="Homeodomain-like_sf"/>
</dbReference>
<dbReference type="PROSITE" id="PS50005">
    <property type="entry name" value="TPR"/>
    <property type="match status" value="1"/>
</dbReference>
<dbReference type="SMART" id="SM00028">
    <property type="entry name" value="TPR"/>
    <property type="match status" value="4"/>
</dbReference>
<keyword evidence="1" id="KW-0805">Transcription regulation</keyword>
<dbReference type="PANTHER" id="PTHR43280:SF2">
    <property type="entry name" value="HTH-TYPE TRANSCRIPTIONAL REGULATOR EXSA"/>
    <property type="match status" value="1"/>
</dbReference>
<dbReference type="PANTHER" id="PTHR43280">
    <property type="entry name" value="ARAC-FAMILY TRANSCRIPTIONAL REGULATOR"/>
    <property type="match status" value="1"/>
</dbReference>
<dbReference type="Gene3D" id="1.25.40.10">
    <property type="entry name" value="Tetratricopeptide repeat domain"/>
    <property type="match status" value="2"/>
</dbReference>
<dbReference type="OrthoDB" id="5295174at2"/>
<feature type="transmembrane region" description="Helical" evidence="5">
    <location>
        <begin position="393"/>
        <end position="414"/>
    </location>
</feature>